<reference evidence="3" key="2">
    <citation type="submission" date="2010-04" db="EMBL/GenBank/DDBJ databases">
        <authorList>
            <person name="Buell R."/>
            <person name="Hamilton J."/>
            <person name="Hostetler J."/>
        </authorList>
    </citation>
    <scope>NUCLEOTIDE SEQUENCE [LARGE SCALE GENOMIC DNA]</scope>
    <source>
        <strain evidence="3">DAOM:BR144</strain>
    </source>
</reference>
<dbReference type="InterPro" id="IPR051681">
    <property type="entry name" value="Ser/Thr_Kinases-Pseudokinases"/>
</dbReference>
<dbReference type="GO" id="GO:0004674">
    <property type="term" value="F:protein serine/threonine kinase activity"/>
    <property type="evidence" value="ECO:0007669"/>
    <property type="project" value="TreeGrafter"/>
</dbReference>
<dbReference type="GO" id="GO:0005524">
    <property type="term" value="F:ATP binding"/>
    <property type="evidence" value="ECO:0007669"/>
    <property type="project" value="InterPro"/>
</dbReference>
<accession>K3X1X1</accession>
<dbReference type="PROSITE" id="PS50011">
    <property type="entry name" value="PROTEIN_KINASE_DOM"/>
    <property type="match status" value="1"/>
</dbReference>
<dbReference type="Gene3D" id="3.30.200.20">
    <property type="entry name" value="Phosphorylase Kinase, domain 1"/>
    <property type="match status" value="1"/>
</dbReference>
<dbReference type="AlphaFoldDB" id="K3X1X1"/>
<dbReference type="Pfam" id="PF07714">
    <property type="entry name" value="PK_Tyr_Ser-Thr"/>
    <property type="match status" value="1"/>
</dbReference>
<organism evidence="2 3">
    <name type="scientific">Globisporangium ultimum (strain ATCC 200006 / CBS 805.95 / DAOM BR144)</name>
    <name type="common">Pythium ultimum</name>
    <dbReference type="NCBI Taxonomy" id="431595"/>
    <lineage>
        <taxon>Eukaryota</taxon>
        <taxon>Sar</taxon>
        <taxon>Stramenopiles</taxon>
        <taxon>Oomycota</taxon>
        <taxon>Peronosporomycetes</taxon>
        <taxon>Pythiales</taxon>
        <taxon>Pythiaceae</taxon>
        <taxon>Globisporangium</taxon>
    </lineage>
</organism>
<reference evidence="2" key="3">
    <citation type="submission" date="2015-02" db="UniProtKB">
        <authorList>
            <consortium name="EnsemblProtists"/>
        </authorList>
    </citation>
    <scope>IDENTIFICATION</scope>
    <source>
        <strain evidence="2">DAOM BR144</strain>
    </source>
</reference>
<protein>
    <recommendedName>
        <fullName evidence="1">Protein kinase domain-containing protein</fullName>
    </recommendedName>
</protein>
<dbReference type="Gene3D" id="1.10.510.10">
    <property type="entry name" value="Transferase(Phosphotransferase) domain 1"/>
    <property type="match status" value="1"/>
</dbReference>
<evidence type="ECO:0000313" key="2">
    <source>
        <dbReference type="EnsemblProtists" id="PYU1_T011220"/>
    </source>
</evidence>
<dbReference type="VEuPathDB" id="FungiDB:PYU1_G011195"/>
<keyword evidence="3" id="KW-1185">Reference proteome</keyword>
<dbReference type="EnsemblProtists" id="PYU1_T011220">
    <property type="protein sequence ID" value="PYU1_T011220"/>
    <property type="gene ID" value="PYU1_G011195"/>
</dbReference>
<dbReference type="InterPro" id="IPR001245">
    <property type="entry name" value="Ser-Thr/Tyr_kinase_cat_dom"/>
</dbReference>
<dbReference type="HOGENOM" id="CLU_000288_7_38_1"/>
<dbReference type="EMBL" id="GL376606">
    <property type="status" value="NOT_ANNOTATED_CDS"/>
    <property type="molecule type" value="Genomic_DNA"/>
</dbReference>
<sequence length="425" mass="48661">MFSRLVTRLEDVSAVQDGSGNHLPTLVTITFRLCSSLLKYKSSKYDHPLSRFIASRAVSSKVRDFNEELGHFSDFSGTEYDVGPRVTWEEQWREDRLSQQEAFQDLLCDDSVLIHGFADSEQHAEILFQLQYELRTCEAEGDFGMCTQIQDIMDRLVVLVNLKPPVVPEWFISSDDVDFHERNTVDSYRTKYRGTWKKANVMVALSGLKQRDFEIRATQWFSLRHPNVASLYGACHIANPPFFVYKYDPNETSLDDFVKDEANRDLVWKKLHESALGISYLHQRQVAHGNLECRNIVISRNGQTKVGGFEVTGPYRPWESPEQLRSEVATSPASDIFSFGICIIEEASGRNKAYTAFEHFRDGIIPKPVPSLSREQWDLVVKMCAYEPQDRVDIAYVVNQLKIFAMECENTSRAFDDEANACSAE</sequence>
<dbReference type="Proteomes" id="UP000019132">
    <property type="component" value="Unassembled WGS sequence"/>
</dbReference>
<evidence type="ECO:0000313" key="3">
    <source>
        <dbReference type="Proteomes" id="UP000019132"/>
    </source>
</evidence>
<dbReference type="InterPro" id="IPR011009">
    <property type="entry name" value="Kinase-like_dom_sf"/>
</dbReference>
<proteinExistence type="predicted"/>
<dbReference type="PANTHER" id="PTHR44329:SF214">
    <property type="entry name" value="PROTEIN KINASE DOMAIN-CONTAINING PROTEIN"/>
    <property type="match status" value="1"/>
</dbReference>
<dbReference type="InParanoid" id="K3X1X1"/>
<name>K3X1X1_GLOUD</name>
<reference evidence="3" key="1">
    <citation type="journal article" date="2010" name="Genome Biol.">
        <title>Genome sequence of the necrotrophic plant pathogen Pythium ultimum reveals original pathogenicity mechanisms and effector repertoire.</title>
        <authorList>
            <person name="Levesque C.A."/>
            <person name="Brouwer H."/>
            <person name="Cano L."/>
            <person name="Hamilton J.P."/>
            <person name="Holt C."/>
            <person name="Huitema E."/>
            <person name="Raffaele S."/>
            <person name="Robideau G.P."/>
            <person name="Thines M."/>
            <person name="Win J."/>
            <person name="Zerillo M.M."/>
            <person name="Beakes G.W."/>
            <person name="Boore J.L."/>
            <person name="Busam D."/>
            <person name="Dumas B."/>
            <person name="Ferriera S."/>
            <person name="Fuerstenberg S.I."/>
            <person name="Gachon C.M."/>
            <person name="Gaulin E."/>
            <person name="Govers F."/>
            <person name="Grenville-Briggs L."/>
            <person name="Horner N."/>
            <person name="Hostetler J."/>
            <person name="Jiang R.H."/>
            <person name="Johnson J."/>
            <person name="Krajaejun T."/>
            <person name="Lin H."/>
            <person name="Meijer H.J."/>
            <person name="Moore B."/>
            <person name="Morris P."/>
            <person name="Phuntmart V."/>
            <person name="Puiu D."/>
            <person name="Shetty J."/>
            <person name="Stajich J.E."/>
            <person name="Tripathy S."/>
            <person name="Wawra S."/>
            <person name="van West P."/>
            <person name="Whitty B.R."/>
            <person name="Coutinho P.M."/>
            <person name="Henrissat B."/>
            <person name="Martin F."/>
            <person name="Thomas P.D."/>
            <person name="Tyler B.M."/>
            <person name="De Vries R.P."/>
            <person name="Kamoun S."/>
            <person name="Yandell M."/>
            <person name="Tisserat N."/>
            <person name="Buell C.R."/>
        </authorList>
    </citation>
    <scope>NUCLEOTIDE SEQUENCE</scope>
    <source>
        <strain evidence="3">DAOM:BR144</strain>
    </source>
</reference>
<dbReference type="InterPro" id="IPR000719">
    <property type="entry name" value="Prot_kinase_dom"/>
</dbReference>
<dbReference type="SUPFAM" id="SSF56112">
    <property type="entry name" value="Protein kinase-like (PK-like)"/>
    <property type="match status" value="1"/>
</dbReference>
<evidence type="ECO:0000259" key="1">
    <source>
        <dbReference type="PROSITE" id="PS50011"/>
    </source>
</evidence>
<dbReference type="PANTHER" id="PTHR44329">
    <property type="entry name" value="SERINE/THREONINE-PROTEIN KINASE TNNI3K-RELATED"/>
    <property type="match status" value="1"/>
</dbReference>
<feature type="domain" description="Protein kinase" evidence="1">
    <location>
        <begin position="132"/>
        <end position="404"/>
    </location>
</feature>